<proteinExistence type="predicted"/>
<geneLocation type="plasmid" evidence="2">
    <name>cbm2636_mp</name>
</geneLocation>
<name>A0A9Q7UUQ2_9BURK</name>
<evidence type="ECO:0000313" key="1">
    <source>
        <dbReference type="EMBL" id="SPD66643.1"/>
    </source>
</evidence>
<accession>A0A9Q7UUQ2</accession>
<keyword evidence="1" id="KW-0614">Plasmid</keyword>
<protein>
    <submittedName>
        <fullName evidence="1">Uncharacterized protein</fullName>
    </submittedName>
</protein>
<dbReference type="EMBL" id="LT984814">
    <property type="protein sequence ID" value="SPD66643.1"/>
    <property type="molecule type" value="Genomic_DNA"/>
</dbReference>
<reference evidence="1 2" key="1">
    <citation type="submission" date="2018-01" db="EMBL/GenBank/DDBJ databases">
        <authorList>
            <person name="Clerissi C."/>
        </authorList>
    </citation>
    <scope>NUCLEOTIDE SEQUENCE [LARGE SCALE GENOMIC DNA]</scope>
    <source>
        <strain evidence="1">Cupriavidus taiwanensis SWF 66322</strain>
        <plasmid evidence="2">cbm2636_mp</plasmid>
    </source>
</reference>
<sequence>MWAIAKYHGRLVLRAVETASYRIVGKDCGLAAIMDFNNHLKAFLSPYIPGFSIRTPGKFVIRQLQLLRLLGSEKSECHRR</sequence>
<organism evidence="1 2">
    <name type="scientific">Cupriavidus taiwanensis</name>
    <dbReference type="NCBI Taxonomy" id="164546"/>
    <lineage>
        <taxon>Bacteria</taxon>
        <taxon>Pseudomonadati</taxon>
        <taxon>Pseudomonadota</taxon>
        <taxon>Betaproteobacteria</taxon>
        <taxon>Burkholderiales</taxon>
        <taxon>Burkholderiaceae</taxon>
        <taxon>Cupriavidus</taxon>
    </lineage>
</organism>
<gene>
    <name evidence="1" type="ORF">CBM2636_MP10279</name>
</gene>
<dbReference type="Proteomes" id="UP000254259">
    <property type="component" value="Plasmid CBM2636_mp"/>
</dbReference>
<evidence type="ECO:0000313" key="2">
    <source>
        <dbReference type="Proteomes" id="UP000254259"/>
    </source>
</evidence>
<dbReference type="AlphaFoldDB" id="A0A9Q7UUQ2"/>